<feature type="transmembrane region" description="Helical" evidence="1">
    <location>
        <begin position="41"/>
        <end position="62"/>
    </location>
</feature>
<sequence>MNTPTEPALLVERGSLVVAEARRKVLLLDRGKAPPETARHVLAAATLICGGYGLVSVFGSGGSRTWESVAIGVVLLAIAAAAFAGMLRANEAVRRARSTPLSTYLRVAVFDREQRYYQDDRGELVAALDEVRFERRRELLRSSLVVVTPSGTRVLARFALLAGSFDRLLKVLDNAVHGVRR</sequence>
<dbReference type="EMBL" id="JACHVU010000003">
    <property type="protein sequence ID" value="MBB2990380.1"/>
    <property type="molecule type" value="Genomic_DNA"/>
</dbReference>
<protein>
    <submittedName>
        <fullName evidence="2">Uncharacterized protein</fullName>
    </submittedName>
</protein>
<gene>
    <name evidence="2" type="ORF">FHR72_001848</name>
</gene>
<evidence type="ECO:0000313" key="2">
    <source>
        <dbReference type="EMBL" id="MBB2990380.1"/>
    </source>
</evidence>
<accession>A0A839Q2N5</accession>
<proteinExistence type="predicted"/>
<evidence type="ECO:0000313" key="3">
    <source>
        <dbReference type="Proteomes" id="UP000550501"/>
    </source>
</evidence>
<dbReference type="RefSeq" id="WP_183467617.1">
    <property type="nucleotide sequence ID" value="NZ_JACHVU010000003.1"/>
</dbReference>
<keyword evidence="1" id="KW-0472">Membrane</keyword>
<dbReference type="AlphaFoldDB" id="A0A839Q2N5"/>
<feature type="transmembrane region" description="Helical" evidence="1">
    <location>
        <begin position="68"/>
        <end position="87"/>
    </location>
</feature>
<keyword evidence="1" id="KW-0812">Transmembrane</keyword>
<keyword evidence="3" id="KW-1185">Reference proteome</keyword>
<dbReference type="Proteomes" id="UP000550501">
    <property type="component" value="Unassembled WGS sequence"/>
</dbReference>
<comment type="caution">
    <text evidence="2">The sequence shown here is derived from an EMBL/GenBank/DDBJ whole genome shotgun (WGS) entry which is preliminary data.</text>
</comment>
<keyword evidence="1" id="KW-1133">Transmembrane helix</keyword>
<evidence type="ECO:0000256" key="1">
    <source>
        <dbReference type="SAM" id="Phobius"/>
    </source>
</evidence>
<name>A0A839Q2N5_MYCIR</name>
<reference evidence="2 3" key="1">
    <citation type="submission" date="2020-08" db="EMBL/GenBank/DDBJ databases">
        <title>The Agave Microbiome: Exploring the role of microbial communities in plant adaptations to desert environments.</title>
        <authorList>
            <person name="Partida-Martinez L.P."/>
        </authorList>
    </citation>
    <scope>NUCLEOTIDE SEQUENCE [LARGE SCALE GENOMIC DNA]</scope>
    <source>
        <strain evidence="2 3">AT2.18</strain>
    </source>
</reference>
<organism evidence="2 3">
    <name type="scientific">Mycolicibacterium iranicum</name>
    <name type="common">Mycobacterium iranicum</name>
    <dbReference type="NCBI Taxonomy" id="912594"/>
    <lineage>
        <taxon>Bacteria</taxon>
        <taxon>Bacillati</taxon>
        <taxon>Actinomycetota</taxon>
        <taxon>Actinomycetes</taxon>
        <taxon>Mycobacteriales</taxon>
        <taxon>Mycobacteriaceae</taxon>
        <taxon>Mycolicibacterium</taxon>
    </lineage>
</organism>